<dbReference type="PANTHER" id="PTHR45649">
    <property type="entry name" value="AMINO-ACID PERMEASE BAT1"/>
    <property type="match status" value="1"/>
</dbReference>
<keyword evidence="5 6" id="KW-0472">Membrane</keyword>
<organism evidence="7 8">
    <name type="scientific">Parasitella parasitica</name>
    <dbReference type="NCBI Taxonomy" id="35722"/>
    <lineage>
        <taxon>Eukaryota</taxon>
        <taxon>Fungi</taxon>
        <taxon>Fungi incertae sedis</taxon>
        <taxon>Mucoromycota</taxon>
        <taxon>Mucoromycotina</taxon>
        <taxon>Mucoromycetes</taxon>
        <taxon>Mucorales</taxon>
        <taxon>Mucorineae</taxon>
        <taxon>Mucoraceae</taxon>
        <taxon>Parasitella</taxon>
    </lineage>
</organism>
<proteinExistence type="predicted"/>
<keyword evidence="4 6" id="KW-1133">Transmembrane helix</keyword>
<evidence type="ECO:0000313" key="8">
    <source>
        <dbReference type="Proteomes" id="UP000054107"/>
    </source>
</evidence>
<protein>
    <submittedName>
        <fullName evidence="7">Uncharacterized protein</fullName>
    </submittedName>
</protein>
<feature type="transmembrane region" description="Helical" evidence="6">
    <location>
        <begin position="6"/>
        <end position="23"/>
    </location>
</feature>
<dbReference type="OrthoDB" id="3257095at2759"/>
<keyword evidence="2" id="KW-0813">Transport</keyword>
<accession>A0A0B7MXI8</accession>
<evidence type="ECO:0000256" key="3">
    <source>
        <dbReference type="ARBA" id="ARBA00022692"/>
    </source>
</evidence>
<gene>
    <name evidence="7" type="primary">PARPA_01259.1 scaffold 1359</name>
</gene>
<dbReference type="Proteomes" id="UP000054107">
    <property type="component" value="Unassembled WGS sequence"/>
</dbReference>
<evidence type="ECO:0000313" key="7">
    <source>
        <dbReference type="EMBL" id="CEP07950.1"/>
    </source>
</evidence>
<evidence type="ECO:0000256" key="5">
    <source>
        <dbReference type="ARBA" id="ARBA00023136"/>
    </source>
</evidence>
<feature type="transmembrane region" description="Helical" evidence="6">
    <location>
        <begin position="71"/>
        <end position="88"/>
    </location>
</feature>
<dbReference type="GO" id="GO:0022857">
    <property type="term" value="F:transmembrane transporter activity"/>
    <property type="evidence" value="ECO:0007669"/>
    <property type="project" value="UniProtKB-ARBA"/>
</dbReference>
<comment type="subcellular location">
    <subcellularLocation>
        <location evidence="1">Membrane</location>
        <topology evidence="1">Multi-pass membrane protein</topology>
    </subcellularLocation>
</comment>
<dbReference type="STRING" id="35722.A0A0B7MXI8"/>
<dbReference type="PANTHER" id="PTHR45649:SF26">
    <property type="entry name" value="OS04G0435100 PROTEIN"/>
    <property type="match status" value="1"/>
</dbReference>
<reference evidence="7 8" key="1">
    <citation type="submission" date="2014-09" db="EMBL/GenBank/DDBJ databases">
        <authorList>
            <person name="Ellenberger Sabrina"/>
        </authorList>
    </citation>
    <scope>NUCLEOTIDE SEQUENCE [LARGE SCALE GENOMIC DNA]</scope>
    <source>
        <strain evidence="7 8">CBS 412.66</strain>
    </source>
</reference>
<name>A0A0B7MXI8_9FUNG</name>
<keyword evidence="8" id="KW-1185">Reference proteome</keyword>
<evidence type="ECO:0000256" key="1">
    <source>
        <dbReference type="ARBA" id="ARBA00004141"/>
    </source>
</evidence>
<dbReference type="EMBL" id="LN719426">
    <property type="protein sequence ID" value="CEP07950.1"/>
    <property type="molecule type" value="Genomic_DNA"/>
</dbReference>
<evidence type="ECO:0000256" key="2">
    <source>
        <dbReference type="ARBA" id="ARBA00022448"/>
    </source>
</evidence>
<evidence type="ECO:0000256" key="4">
    <source>
        <dbReference type="ARBA" id="ARBA00022989"/>
    </source>
</evidence>
<keyword evidence="3 6" id="KW-0812">Transmembrane</keyword>
<dbReference type="GO" id="GO:0016020">
    <property type="term" value="C:membrane"/>
    <property type="evidence" value="ECO:0007669"/>
    <property type="project" value="UniProtKB-SubCell"/>
</dbReference>
<evidence type="ECO:0000256" key="6">
    <source>
        <dbReference type="SAM" id="Phobius"/>
    </source>
</evidence>
<sequence length="100" mass="10926">MSAAVISINVSYGLPLLCRLIWVRGDMPKGPFNLGKLSIPLNSISCIWVIFFGVILCIPSVSPVAADTMNWASVMICGIMGLSVIFWFKSYKGPVETNEE</sequence>
<dbReference type="AlphaFoldDB" id="A0A0B7MXI8"/>
<feature type="transmembrane region" description="Helical" evidence="6">
    <location>
        <begin position="44"/>
        <end position="65"/>
    </location>
</feature>